<proteinExistence type="predicted"/>
<reference evidence="1" key="2">
    <citation type="submission" date="2013-05" db="EMBL/GenBank/DDBJ databases">
        <authorList>
            <person name="Carter J.-M."/>
            <person name="Baker S.C."/>
            <person name="Pink R."/>
            <person name="Carter D.R.F."/>
            <person name="Collins A."/>
            <person name="Tomlin J."/>
            <person name="Gibbs M."/>
            <person name="Breuker C.J."/>
        </authorList>
    </citation>
    <scope>NUCLEOTIDE SEQUENCE</scope>
    <source>
        <tissue evidence="1">Ovary</tissue>
    </source>
</reference>
<protein>
    <submittedName>
        <fullName evidence="1">Uncharacterized protein</fullName>
    </submittedName>
</protein>
<dbReference type="AlphaFoldDB" id="S4NW84"/>
<accession>S4NW84</accession>
<name>S4NW84_9NEOP</name>
<organism evidence="1">
    <name type="scientific">Pararge aegeria</name>
    <name type="common">speckled wood butterfly</name>
    <dbReference type="NCBI Taxonomy" id="116150"/>
    <lineage>
        <taxon>Eukaryota</taxon>
        <taxon>Metazoa</taxon>
        <taxon>Ecdysozoa</taxon>
        <taxon>Arthropoda</taxon>
        <taxon>Hexapoda</taxon>
        <taxon>Insecta</taxon>
        <taxon>Pterygota</taxon>
        <taxon>Neoptera</taxon>
        <taxon>Endopterygota</taxon>
        <taxon>Lepidoptera</taxon>
        <taxon>Glossata</taxon>
        <taxon>Ditrysia</taxon>
        <taxon>Papilionoidea</taxon>
        <taxon>Nymphalidae</taxon>
        <taxon>Satyrinae</taxon>
        <taxon>Satyrini</taxon>
        <taxon>Parargina</taxon>
        <taxon>Pararge</taxon>
    </lineage>
</organism>
<sequence>MQLFERCSRQSRHSVHLSVYYSCPGVYQRFSGPFLSSALQPFHTGLQTVREIQEILHFVIHETCSGLQKPCAIETGRRRLVYAIQSVNGGHNCRRCEN</sequence>
<dbReference type="EMBL" id="GAIX01011296">
    <property type="protein sequence ID" value="JAA81264.1"/>
    <property type="molecule type" value="Transcribed_RNA"/>
</dbReference>
<evidence type="ECO:0000313" key="1">
    <source>
        <dbReference type="EMBL" id="JAA81264.1"/>
    </source>
</evidence>
<reference evidence="1" key="1">
    <citation type="journal article" date="2013" name="BMC Genomics">
        <title>Unscrambling butterfly oogenesis.</title>
        <authorList>
            <person name="Carter J.M."/>
            <person name="Baker S.C."/>
            <person name="Pink R."/>
            <person name="Carter D.R."/>
            <person name="Collins A."/>
            <person name="Tomlin J."/>
            <person name="Gibbs M."/>
            <person name="Breuker C.J."/>
        </authorList>
    </citation>
    <scope>NUCLEOTIDE SEQUENCE</scope>
    <source>
        <tissue evidence="1">Ovary</tissue>
    </source>
</reference>